<dbReference type="EMBL" id="CAMXCT020003487">
    <property type="protein sequence ID" value="CAL1158132.1"/>
    <property type="molecule type" value="Genomic_DNA"/>
</dbReference>
<feature type="compositionally biased region" description="Polar residues" evidence="1">
    <location>
        <begin position="656"/>
        <end position="670"/>
    </location>
</feature>
<dbReference type="EMBL" id="CAMXCT010003487">
    <property type="protein sequence ID" value="CAI4004757.1"/>
    <property type="molecule type" value="Genomic_DNA"/>
</dbReference>
<organism evidence="2">
    <name type="scientific">Cladocopium goreaui</name>
    <dbReference type="NCBI Taxonomy" id="2562237"/>
    <lineage>
        <taxon>Eukaryota</taxon>
        <taxon>Sar</taxon>
        <taxon>Alveolata</taxon>
        <taxon>Dinophyceae</taxon>
        <taxon>Suessiales</taxon>
        <taxon>Symbiodiniaceae</taxon>
        <taxon>Cladocopium</taxon>
    </lineage>
</organism>
<evidence type="ECO:0000313" key="2">
    <source>
        <dbReference type="EMBL" id="CAI4004757.1"/>
    </source>
</evidence>
<evidence type="ECO:0000313" key="5">
    <source>
        <dbReference type="Proteomes" id="UP001152797"/>
    </source>
</evidence>
<dbReference type="AlphaFoldDB" id="A0A9P1D917"/>
<dbReference type="EMBL" id="CAMXCT030003487">
    <property type="protein sequence ID" value="CAL4792069.1"/>
    <property type="molecule type" value="Genomic_DNA"/>
</dbReference>
<evidence type="ECO:0000256" key="1">
    <source>
        <dbReference type="SAM" id="MobiDB-lite"/>
    </source>
</evidence>
<dbReference type="OrthoDB" id="437370at2759"/>
<name>A0A9P1D917_9DINO</name>
<feature type="region of interest" description="Disordered" evidence="1">
    <location>
        <begin position="650"/>
        <end position="700"/>
    </location>
</feature>
<proteinExistence type="predicted"/>
<comment type="caution">
    <text evidence="2">The sequence shown here is derived from an EMBL/GenBank/DDBJ whole genome shotgun (WGS) entry which is preliminary data.</text>
</comment>
<reference evidence="2" key="1">
    <citation type="submission" date="2022-10" db="EMBL/GenBank/DDBJ databases">
        <authorList>
            <person name="Chen Y."/>
            <person name="Dougan E. K."/>
            <person name="Chan C."/>
            <person name="Rhodes N."/>
            <person name="Thang M."/>
        </authorList>
    </citation>
    <scope>NUCLEOTIDE SEQUENCE</scope>
</reference>
<feature type="region of interest" description="Disordered" evidence="1">
    <location>
        <begin position="299"/>
        <end position="336"/>
    </location>
</feature>
<gene>
    <name evidence="2" type="ORF">C1SCF055_LOCUS30530</name>
</gene>
<feature type="region of interest" description="Disordered" evidence="1">
    <location>
        <begin position="366"/>
        <end position="427"/>
    </location>
</feature>
<dbReference type="Proteomes" id="UP001152797">
    <property type="component" value="Unassembled WGS sequence"/>
</dbReference>
<keyword evidence="5" id="KW-1185">Reference proteome</keyword>
<evidence type="ECO:0000313" key="4">
    <source>
        <dbReference type="EMBL" id="CAL4792069.1"/>
    </source>
</evidence>
<feature type="compositionally biased region" description="Gly residues" evidence="1">
    <location>
        <begin position="317"/>
        <end position="326"/>
    </location>
</feature>
<protein>
    <submittedName>
        <fullName evidence="4">Phosphodiesterase</fullName>
    </submittedName>
</protein>
<reference evidence="3" key="2">
    <citation type="submission" date="2024-04" db="EMBL/GenBank/DDBJ databases">
        <authorList>
            <person name="Chen Y."/>
            <person name="Shah S."/>
            <person name="Dougan E. K."/>
            <person name="Thang M."/>
            <person name="Chan C."/>
        </authorList>
    </citation>
    <scope>NUCLEOTIDE SEQUENCE [LARGE SCALE GENOMIC DNA]</scope>
</reference>
<accession>A0A9P1D917</accession>
<sequence>MSSGPSSPGNDEIISLAAQFQGLEITIRGPANRAWNLARRLSTEQAQGATAEQECLLDGVPFEDQPIVSLDLPSSFFVVLRGNGIDQPKILRRARDFSRALEGAELPGIGQGFPSETETRVYLAGEPFPVPLHSDFGPSNYRPYVLDLVGAGLLDPGAPNVIALVVLTRQTGLLLALPELALSAEDRESGELASATDLLGPSIIVEVQAAALDEDALQQLPQLIEGKVLKVALVDFSVEVSNFITELVVKEDIAELTPFDFMDFSLVPDPDSLVARAQEWARGGGDVVLERIQYYSADEVPETPAAPPRPATRRRGPGAGTTGGGQPPSRRKPTVASLAESLEAITTTLPAITASLQELRERAEAIEAQRPLDRPSALRRPLGASAMPGSSDLSTPAAQLLKEMPRPKSSASNAKSPHVTFSEGEAQEMSLEIPSEPQDLAKAMLVQSQALTTLVSHLTATSSDPFQDLSSASTSLSTKGAVSRAKLQAELAAQKGTFFVSVLQQMARRMQPAVAAEVEMLTLRNRGITPTQYLERIGGFGRCRDIGLITWQVALVLNHMMEDNHQAAKDALSLLFVCLEQTAMDNGNMQVGLLLSLTEDPPQALFTNKSVMSAALPRPFAPTAHQRWVTTALQYLKEMDVISTRRSEVVAAQTGAHRTNNSNSSDQPATTAAPKKKQKGKGGGRGQKGQQTSTPQEEEQ</sequence>
<evidence type="ECO:0000313" key="3">
    <source>
        <dbReference type="EMBL" id="CAL1158132.1"/>
    </source>
</evidence>